<dbReference type="InterPro" id="IPR016163">
    <property type="entry name" value="Ald_DH_C"/>
</dbReference>
<dbReference type="PANTHER" id="PTHR43353:SF5">
    <property type="entry name" value="SUCCINATE-SEMIALDEHYDE DEHYDROGENASE, MITOCHONDRIAL"/>
    <property type="match status" value="1"/>
</dbReference>
<dbReference type="InterPro" id="IPR015590">
    <property type="entry name" value="Aldehyde_DH_dom"/>
</dbReference>
<dbReference type="PANTHER" id="PTHR43353">
    <property type="entry name" value="SUCCINATE-SEMIALDEHYDE DEHYDROGENASE, MITOCHONDRIAL"/>
    <property type="match status" value="1"/>
</dbReference>
<dbReference type="Pfam" id="PF00171">
    <property type="entry name" value="Aldedh"/>
    <property type="match status" value="1"/>
</dbReference>
<comment type="similarity">
    <text evidence="1">Belongs to the aldehyde dehydrogenase family.</text>
</comment>
<dbReference type="FunFam" id="3.40.605.10:FF:000007">
    <property type="entry name" value="NAD/NADP-dependent betaine aldehyde dehydrogenase"/>
    <property type="match status" value="1"/>
</dbReference>
<dbReference type="Proteomes" id="UP000250462">
    <property type="component" value="Unassembled WGS sequence"/>
</dbReference>
<dbReference type="InterPro" id="IPR016162">
    <property type="entry name" value="Ald_DH_N"/>
</dbReference>
<sequence>MMEANYIAGEWRPGARDAIAVRNPADGSVLAELGYGTANDAVTAADAASDAFGDWAARPARERSDILVRVADLLAERAETIGPLLARETGKRLPEGIGEIRLSAEFFRWFAHEIRQPHGELLTPEAGARRQVALSRPAGVAACLTPWNFPVSIQARKLAAALAAGCTTVSRASEKAPLAVVEMFRLLSEAGIPPGVANLVHGPAAEITDTLLDHAGVRVVSFTGSTTIGRQIMAKAAPRIVRPALELGGDAAFVVCADADVEQAVEGAMIAKFRNNGQSCIAANRFLVHRDVYEEFRDRLVAKVDAMTVGDPVADPVPDLGPLIDDGQVTAVDEILGEAAAAGARRLTRDIPVPDGGSYLAPSIWENVPDSSRMVSSEIFGPAAALIPFDTDDEAIQRANQTEMGLAGYVYTRDAARSWRYIDELDVGIVGCNNPVPPAVNAPLGGVKQSGLGREGGALGLEEFQVTRYASWQLV</sequence>
<dbReference type="SUPFAM" id="SSF53720">
    <property type="entry name" value="ALDH-like"/>
    <property type="match status" value="1"/>
</dbReference>
<evidence type="ECO:0000256" key="1">
    <source>
        <dbReference type="ARBA" id="ARBA00009986"/>
    </source>
</evidence>
<proteinExistence type="inferred from homology"/>
<dbReference type="EMBL" id="QMIG01000003">
    <property type="protein sequence ID" value="RAW17587.1"/>
    <property type="molecule type" value="Genomic_DNA"/>
</dbReference>
<dbReference type="PROSITE" id="PS00070">
    <property type="entry name" value="ALDEHYDE_DEHYDR_CYS"/>
    <property type="match status" value="1"/>
</dbReference>
<dbReference type="InterPro" id="IPR050740">
    <property type="entry name" value="Aldehyde_DH_Superfamily"/>
</dbReference>
<evidence type="ECO:0000313" key="5">
    <source>
        <dbReference type="Proteomes" id="UP000250462"/>
    </source>
</evidence>
<dbReference type="CDD" id="cd07103">
    <property type="entry name" value="ALDH_F5_SSADH_GabD"/>
    <property type="match status" value="1"/>
</dbReference>
<dbReference type="InterPro" id="IPR016161">
    <property type="entry name" value="Ald_DH/histidinol_DH"/>
</dbReference>
<name>A0A329QZD9_9ACTN</name>
<evidence type="ECO:0000313" key="4">
    <source>
        <dbReference type="EMBL" id="RAW17587.1"/>
    </source>
</evidence>
<dbReference type="OrthoDB" id="6882680at2"/>
<comment type="caution">
    <text evidence="4">The sequence shown here is derived from an EMBL/GenBank/DDBJ whole genome shotgun (WGS) entry which is preliminary data.</text>
</comment>
<feature type="domain" description="Aldehyde dehydrogenase" evidence="3">
    <location>
        <begin position="11"/>
        <end position="467"/>
    </location>
</feature>
<dbReference type="AlphaFoldDB" id="A0A329QZD9"/>
<keyword evidence="2" id="KW-0560">Oxidoreductase</keyword>
<dbReference type="Gene3D" id="3.40.309.10">
    <property type="entry name" value="Aldehyde Dehydrogenase, Chain A, domain 2"/>
    <property type="match status" value="1"/>
</dbReference>
<accession>A0A329QZD9</accession>
<evidence type="ECO:0000259" key="3">
    <source>
        <dbReference type="Pfam" id="PF00171"/>
    </source>
</evidence>
<protein>
    <submittedName>
        <fullName evidence="4">NAD-dependent succinate-semialdehyde dehydrogenase</fullName>
    </submittedName>
</protein>
<dbReference type="GO" id="GO:0009450">
    <property type="term" value="P:gamma-aminobutyric acid catabolic process"/>
    <property type="evidence" value="ECO:0007669"/>
    <property type="project" value="TreeGrafter"/>
</dbReference>
<keyword evidence="5" id="KW-1185">Reference proteome</keyword>
<dbReference type="InterPro" id="IPR016160">
    <property type="entry name" value="Ald_DH_CS_CYS"/>
</dbReference>
<evidence type="ECO:0000256" key="2">
    <source>
        <dbReference type="ARBA" id="ARBA00023002"/>
    </source>
</evidence>
<reference evidence="4 5" key="1">
    <citation type="submission" date="2018-06" db="EMBL/GenBank/DDBJ databases">
        <title>Phytoactinopolyspora halophila sp. nov., a novel halophilic actinomycete isolated from a saline soil in China.</title>
        <authorList>
            <person name="Tang S.-K."/>
        </authorList>
    </citation>
    <scope>NUCLEOTIDE SEQUENCE [LARGE SCALE GENOMIC DNA]</scope>
    <source>
        <strain evidence="4 5">YIM 96934</strain>
    </source>
</reference>
<dbReference type="Gene3D" id="3.40.605.10">
    <property type="entry name" value="Aldehyde Dehydrogenase, Chain A, domain 1"/>
    <property type="match status" value="1"/>
</dbReference>
<organism evidence="4 5">
    <name type="scientific">Phytoactinopolyspora halophila</name>
    <dbReference type="NCBI Taxonomy" id="1981511"/>
    <lineage>
        <taxon>Bacteria</taxon>
        <taxon>Bacillati</taxon>
        <taxon>Actinomycetota</taxon>
        <taxon>Actinomycetes</taxon>
        <taxon>Jiangellales</taxon>
        <taxon>Jiangellaceae</taxon>
        <taxon>Phytoactinopolyspora</taxon>
    </lineage>
</organism>
<dbReference type="GO" id="GO:0004777">
    <property type="term" value="F:succinate-semialdehyde dehydrogenase (NAD+) activity"/>
    <property type="evidence" value="ECO:0007669"/>
    <property type="project" value="TreeGrafter"/>
</dbReference>
<gene>
    <name evidence="4" type="ORF">DPM12_06235</name>
</gene>